<feature type="domain" description="Rhodopsin" evidence="7">
    <location>
        <begin position="110"/>
        <end position="186"/>
    </location>
</feature>
<feature type="domain" description="Rhodopsin" evidence="7">
    <location>
        <begin position="22"/>
        <end position="106"/>
    </location>
</feature>
<dbReference type="InterPro" id="IPR049326">
    <property type="entry name" value="Rhodopsin_dom_fungi"/>
</dbReference>
<feature type="transmembrane region" description="Helical" evidence="6">
    <location>
        <begin position="58"/>
        <end position="76"/>
    </location>
</feature>
<gene>
    <name evidence="8" type="ORF">IM811_005877</name>
</gene>
<evidence type="ECO:0000256" key="3">
    <source>
        <dbReference type="ARBA" id="ARBA00022989"/>
    </source>
</evidence>
<evidence type="ECO:0000256" key="2">
    <source>
        <dbReference type="ARBA" id="ARBA00022692"/>
    </source>
</evidence>
<dbReference type="InterPro" id="IPR052337">
    <property type="entry name" value="SAT4-like"/>
</dbReference>
<keyword evidence="4 6" id="KW-0472">Membrane</keyword>
<reference evidence="8" key="1">
    <citation type="submission" date="2020-10" db="EMBL/GenBank/DDBJ databases">
        <title>High-Quality Genome Resource of Clonostachys rosea strain S41 by Oxford Nanopore Long-Read Sequencing.</title>
        <authorList>
            <person name="Wang H."/>
        </authorList>
    </citation>
    <scope>NUCLEOTIDE SEQUENCE</scope>
    <source>
        <strain evidence="8">S41</strain>
    </source>
</reference>
<dbReference type="EMBL" id="JADCTT010000015">
    <property type="protein sequence ID" value="KAF9744297.1"/>
    <property type="molecule type" value="Genomic_DNA"/>
</dbReference>
<comment type="similarity">
    <text evidence="5">Belongs to the SAT4 family.</text>
</comment>
<feature type="transmembrane region" description="Helical" evidence="6">
    <location>
        <begin position="147"/>
        <end position="166"/>
    </location>
</feature>
<dbReference type="GO" id="GO:0016020">
    <property type="term" value="C:membrane"/>
    <property type="evidence" value="ECO:0007669"/>
    <property type="project" value="UniProtKB-SubCell"/>
</dbReference>
<evidence type="ECO:0000256" key="6">
    <source>
        <dbReference type="SAM" id="Phobius"/>
    </source>
</evidence>
<organism evidence="8 9">
    <name type="scientific">Bionectria ochroleuca</name>
    <name type="common">Gliocladium roseum</name>
    <dbReference type="NCBI Taxonomy" id="29856"/>
    <lineage>
        <taxon>Eukaryota</taxon>
        <taxon>Fungi</taxon>
        <taxon>Dikarya</taxon>
        <taxon>Ascomycota</taxon>
        <taxon>Pezizomycotina</taxon>
        <taxon>Sordariomycetes</taxon>
        <taxon>Hypocreomycetidae</taxon>
        <taxon>Hypocreales</taxon>
        <taxon>Bionectriaceae</taxon>
        <taxon>Clonostachys</taxon>
    </lineage>
</organism>
<evidence type="ECO:0000256" key="4">
    <source>
        <dbReference type="ARBA" id="ARBA00023136"/>
    </source>
</evidence>
<proteinExistence type="inferred from homology"/>
<evidence type="ECO:0000256" key="1">
    <source>
        <dbReference type="ARBA" id="ARBA00004141"/>
    </source>
</evidence>
<keyword evidence="3 6" id="KW-1133">Transmembrane helix</keyword>
<accession>A0A8H7KBS9</accession>
<dbReference type="PANTHER" id="PTHR33048:SF108">
    <property type="entry name" value="INTEGRAL MEMBRANE PROTEIN"/>
    <property type="match status" value="1"/>
</dbReference>
<dbReference type="AlphaFoldDB" id="A0A8H7KBS9"/>
<protein>
    <recommendedName>
        <fullName evidence="7">Rhodopsin domain-containing protein</fullName>
    </recommendedName>
</protein>
<dbReference type="Pfam" id="PF20684">
    <property type="entry name" value="Fung_rhodopsin"/>
    <property type="match status" value="2"/>
</dbReference>
<feature type="transmembrane region" description="Helical" evidence="6">
    <location>
        <begin position="111"/>
        <end position="135"/>
    </location>
</feature>
<sequence>MTYQYPLYFLHVYKNQKALILLYTATFFLMIHYGEGYHAWEVTPEDYSQILKLYTNSIIYFPTAYFTKVTLLLLIGRVFAVKEQVARSIHVFIAMLFVAYLPVQIVKKRKIFFFGLTLAIFTDFVILLVPIPLTWSLRVSLRKKIKIITLLGAGGIATGMTILRMYKAVKFIDSNDVTADFGSLILTT</sequence>
<evidence type="ECO:0000313" key="9">
    <source>
        <dbReference type="Proteomes" id="UP000616885"/>
    </source>
</evidence>
<comment type="subcellular location">
    <subcellularLocation>
        <location evidence="1">Membrane</location>
        <topology evidence="1">Multi-pass membrane protein</topology>
    </subcellularLocation>
</comment>
<feature type="transmembrane region" description="Helical" evidence="6">
    <location>
        <begin position="20"/>
        <end position="38"/>
    </location>
</feature>
<evidence type="ECO:0000313" key="8">
    <source>
        <dbReference type="EMBL" id="KAF9744297.1"/>
    </source>
</evidence>
<evidence type="ECO:0000256" key="5">
    <source>
        <dbReference type="ARBA" id="ARBA00038359"/>
    </source>
</evidence>
<comment type="caution">
    <text evidence="8">The sequence shown here is derived from an EMBL/GenBank/DDBJ whole genome shotgun (WGS) entry which is preliminary data.</text>
</comment>
<name>A0A8H7KBS9_BIOOC</name>
<dbReference type="PANTHER" id="PTHR33048">
    <property type="entry name" value="PTH11-LIKE INTEGRAL MEMBRANE PROTEIN (AFU_ORTHOLOGUE AFUA_5G11245)"/>
    <property type="match status" value="1"/>
</dbReference>
<evidence type="ECO:0000259" key="7">
    <source>
        <dbReference type="Pfam" id="PF20684"/>
    </source>
</evidence>
<keyword evidence="2 6" id="KW-0812">Transmembrane</keyword>
<dbReference type="Proteomes" id="UP000616885">
    <property type="component" value="Unassembled WGS sequence"/>
</dbReference>
<feature type="transmembrane region" description="Helical" evidence="6">
    <location>
        <begin position="88"/>
        <end position="105"/>
    </location>
</feature>